<evidence type="ECO:0000256" key="3">
    <source>
        <dbReference type="ARBA" id="ARBA00023015"/>
    </source>
</evidence>
<dbReference type="STRING" id="931890.G8JX72"/>
<dbReference type="SUPFAM" id="SSF57701">
    <property type="entry name" value="Zn2/Cys6 DNA-binding domain"/>
    <property type="match status" value="1"/>
</dbReference>
<dbReference type="GO" id="GO:0003677">
    <property type="term" value="F:DNA binding"/>
    <property type="evidence" value="ECO:0007669"/>
    <property type="project" value="UniProtKB-KW"/>
</dbReference>
<evidence type="ECO:0000313" key="10">
    <source>
        <dbReference type="Proteomes" id="UP000006790"/>
    </source>
</evidence>
<dbReference type="PROSITE" id="PS50048">
    <property type="entry name" value="ZN2_CY6_FUNGAL_2"/>
    <property type="match status" value="1"/>
</dbReference>
<evidence type="ECO:0000256" key="1">
    <source>
        <dbReference type="ARBA" id="ARBA00022723"/>
    </source>
</evidence>
<keyword evidence="3" id="KW-0805">Transcription regulation</keyword>
<proteinExistence type="predicted"/>
<dbReference type="InterPro" id="IPR001138">
    <property type="entry name" value="Zn2Cys6_DnaBD"/>
</dbReference>
<dbReference type="InterPro" id="IPR050675">
    <property type="entry name" value="OAF3"/>
</dbReference>
<dbReference type="PANTHER" id="PTHR31069:SF32">
    <property type="entry name" value="ARGININE METABOLISM REGULATION PROTEIN II"/>
    <property type="match status" value="1"/>
</dbReference>
<dbReference type="AlphaFoldDB" id="G8JX72"/>
<feature type="region of interest" description="Disordered" evidence="7">
    <location>
        <begin position="191"/>
        <end position="212"/>
    </location>
</feature>
<evidence type="ECO:0000256" key="5">
    <source>
        <dbReference type="ARBA" id="ARBA00023163"/>
    </source>
</evidence>
<feature type="compositionally biased region" description="Polar residues" evidence="7">
    <location>
        <begin position="8"/>
        <end position="21"/>
    </location>
</feature>
<dbReference type="FunCoup" id="G8JX72">
    <property type="interactions" value="301"/>
</dbReference>
<feature type="compositionally biased region" description="Basic residues" evidence="7">
    <location>
        <begin position="203"/>
        <end position="212"/>
    </location>
</feature>
<dbReference type="GeneID" id="11469896"/>
<evidence type="ECO:0000259" key="8">
    <source>
        <dbReference type="PROSITE" id="PS50048"/>
    </source>
</evidence>
<dbReference type="InterPro" id="IPR021858">
    <property type="entry name" value="Fun_TF"/>
</dbReference>
<gene>
    <name evidence="9" type="ordered locus">Ecym_8159</name>
</gene>
<dbReference type="PROSITE" id="PS00463">
    <property type="entry name" value="ZN2_CY6_FUNGAL_1"/>
    <property type="match status" value="1"/>
</dbReference>
<keyword evidence="5" id="KW-0804">Transcription</keyword>
<dbReference type="eggNOG" id="ENOG502QQBG">
    <property type="taxonomic scope" value="Eukaryota"/>
</dbReference>
<dbReference type="KEGG" id="erc:Ecym_8159"/>
<feature type="region of interest" description="Disordered" evidence="7">
    <location>
        <begin position="311"/>
        <end position="342"/>
    </location>
</feature>
<dbReference type="RefSeq" id="XP_003648263.1">
    <property type="nucleotide sequence ID" value="XM_003648215.1"/>
</dbReference>
<evidence type="ECO:0000256" key="4">
    <source>
        <dbReference type="ARBA" id="ARBA00023125"/>
    </source>
</evidence>
<name>G8JX72_ERECY</name>
<keyword evidence="6" id="KW-0539">Nucleus</keyword>
<evidence type="ECO:0000256" key="2">
    <source>
        <dbReference type="ARBA" id="ARBA00022833"/>
    </source>
</evidence>
<dbReference type="PANTHER" id="PTHR31069">
    <property type="entry name" value="OLEATE-ACTIVATED TRANSCRIPTION FACTOR 1-RELATED"/>
    <property type="match status" value="1"/>
</dbReference>
<dbReference type="InParanoid" id="G8JX72"/>
<dbReference type="OMA" id="ARQIMFE"/>
<dbReference type="Gene3D" id="4.10.240.10">
    <property type="entry name" value="Zn(2)-C6 fungal-type DNA-binding domain"/>
    <property type="match status" value="1"/>
</dbReference>
<keyword evidence="10" id="KW-1185">Reference proteome</keyword>
<dbReference type="SMART" id="SM00066">
    <property type="entry name" value="GAL4"/>
    <property type="match status" value="1"/>
</dbReference>
<feature type="region of interest" description="Disordered" evidence="7">
    <location>
        <begin position="1"/>
        <end position="31"/>
    </location>
</feature>
<dbReference type="GO" id="GO:0008270">
    <property type="term" value="F:zinc ion binding"/>
    <property type="evidence" value="ECO:0007669"/>
    <property type="project" value="InterPro"/>
</dbReference>
<dbReference type="HOGENOM" id="CLU_009030_1_0_1"/>
<dbReference type="EMBL" id="CP002504">
    <property type="protein sequence ID" value="AET41446.1"/>
    <property type="molecule type" value="Genomic_DNA"/>
</dbReference>
<dbReference type="GO" id="GO:0000981">
    <property type="term" value="F:DNA-binding transcription factor activity, RNA polymerase II-specific"/>
    <property type="evidence" value="ECO:0007669"/>
    <property type="project" value="InterPro"/>
</dbReference>
<dbReference type="OrthoDB" id="3477330at2759"/>
<feature type="domain" description="Zn(2)-C6 fungal-type" evidence="8">
    <location>
        <begin position="45"/>
        <end position="73"/>
    </location>
</feature>
<evidence type="ECO:0000256" key="7">
    <source>
        <dbReference type="SAM" id="MobiDB-lite"/>
    </source>
</evidence>
<dbReference type="Pfam" id="PF00172">
    <property type="entry name" value="Zn_clus"/>
    <property type="match status" value="1"/>
</dbReference>
<dbReference type="InterPro" id="IPR036864">
    <property type="entry name" value="Zn2-C6_fun-type_DNA-bd_sf"/>
</dbReference>
<dbReference type="Pfam" id="PF11951">
    <property type="entry name" value="Fungal_trans_2"/>
    <property type="match status" value="1"/>
</dbReference>
<feature type="region of interest" description="Disordered" evidence="7">
    <location>
        <begin position="635"/>
        <end position="654"/>
    </location>
</feature>
<dbReference type="CDD" id="cd00067">
    <property type="entry name" value="GAL4"/>
    <property type="match status" value="1"/>
</dbReference>
<organism evidence="9 10">
    <name type="scientific">Eremothecium cymbalariae (strain CBS 270.75 / DBVPG 7215 / KCTC 17166 / NRRL Y-17582)</name>
    <name type="common">Yeast</name>
    <dbReference type="NCBI Taxonomy" id="931890"/>
    <lineage>
        <taxon>Eukaryota</taxon>
        <taxon>Fungi</taxon>
        <taxon>Dikarya</taxon>
        <taxon>Ascomycota</taxon>
        <taxon>Saccharomycotina</taxon>
        <taxon>Saccharomycetes</taxon>
        <taxon>Saccharomycetales</taxon>
        <taxon>Saccharomycetaceae</taxon>
        <taxon>Eremothecium</taxon>
    </lineage>
</organism>
<feature type="compositionally biased region" description="Polar residues" evidence="7">
    <location>
        <begin position="635"/>
        <end position="648"/>
    </location>
</feature>
<keyword evidence="4" id="KW-0238">DNA-binding</keyword>
<evidence type="ECO:0000256" key="6">
    <source>
        <dbReference type="ARBA" id="ARBA00023242"/>
    </source>
</evidence>
<dbReference type="Proteomes" id="UP000006790">
    <property type="component" value="Chromosome 8"/>
</dbReference>
<evidence type="ECO:0000313" key="9">
    <source>
        <dbReference type="EMBL" id="AET41446.1"/>
    </source>
</evidence>
<feature type="compositionally biased region" description="Basic and acidic residues" evidence="7">
    <location>
        <begin position="191"/>
        <end position="202"/>
    </location>
</feature>
<keyword evidence="1" id="KW-0479">Metal-binding</keyword>
<accession>G8JX72</accession>
<reference evidence="10" key="1">
    <citation type="journal article" date="2012" name="G3 (Bethesda)">
        <title>Pichia sorbitophila, an interspecies yeast hybrid reveals early steps of genome resolution following polyploidization.</title>
        <authorList>
            <person name="Leh Louis V."/>
            <person name="Despons L."/>
            <person name="Friedrich A."/>
            <person name="Martin T."/>
            <person name="Durrens P."/>
            <person name="Casaregola S."/>
            <person name="Neuveglise C."/>
            <person name="Fairhead C."/>
            <person name="Marck C."/>
            <person name="Cruz J.A."/>
            <person name="Straub M.L."/>
            <person name="Kugler V."/>
            <person name="Sacerdot C."/>
            <person name="Uzunov Z."/>
            <person name="Thierry A."/>
            <person name="Weiss S."/>
            <person name="Bleykasten C."/>
            <person name="De Montigny J."/>
            <person name="Jacques N."/>
            <person name="Jung P."/>
            <person name="Lemaire M."/>
            <person name="Mallet S."/>
            <person name="Morel G."/>
            <person name="Richard G.F."/>
            <person name="Sarkar A."/>
            <person name="Savel G."/>
            <person name="Schacherer J."/>
            <person name="Seret M.L."/>
            <person name="Talla E."/>
            <person name="Samson G."/>
            <person name="Jubin C."/>
            <person name="Poulain J."/>
            <person name="Vacherie B."/>
            <person name="Barbe V."/>
            <person name="Pelletier E."/>
            <person name="Sherman D.J."/>
            <person name="Westhof E."/>
            <person name="Weissenbach J."/>
            <person name="Baret P.V."/>
            <person name="Wincker P."/>
            <person name="Gaillardin C."/>
            <person name="Dujon B."/>
            <person name="Souciet J.L."/>
        </authorList>
    </citation>
    <scope>NUCLEOTIDE SEQUENCE [LARGE SCALE GENOMIC DNA]</scope>
    <source>
        <strain evidence="10">CBS 270.75 / DBVPG 7215 / KCTC 17166 / NRRL Y-17582</strain>
    </source>
</reference>
<feature type="region of interest" description="Disordered" evidence="7">
    <location>
        <begin position="91"/>
        <end position="111"/>
    </location>
</feature>
<keyword evidence="2" id="KW-0862">Zinc</keyword>
<sequence length="908" mass="102595">MNKGDNKFGSQNIGDTGNAKSGSRKHKAGNGVCTARRPRAKTFTGCWTCRIRKVKCDLGKPNCQRCEKSGLSCGGYDIKLRWSNPIRFDSYGNQVTSGNDKDGDGDRQQQPFQRRNIMFVRYDEEYEYYEDMDDELSALHSPPLEMIADNKTWIVKNFGVFMGTNRAKKRHVPRKKRKVNPVFADAMAKEQRRKMEERQKAEKNKKKQKISKLVRDDASMSLGCVSPVLSIDSTKMELSSDTTASAISPAHAASAFEFGFPSMGMAGHEWISGELKDDAFLSASVLQGALSLPSNLQQQYGFAANRQPVTVTTGLPTPDSKLKNKRHASDFTDESSLPANAGSPCFPEDELANLYRLVFHRSERKNNEVMIENLFNQGYTKADTGRSGSGINLNAPGSQMPAAAIQVLPCEEPDLAGSNSLSSSNNLPRFPQTSLKVNGLTRFLMNHYLQNVADLMTVVALPSNPWKTIYFPRAVRGLGDLAAMGDTSNSRNSLLNSLLAVSCFNLQSKFPKNSEEMKYFVNLGIGFRNQASNFLNLCLNSGSKQERYKDVLTAILSMNSIDVFWGTMADCQYYLAICEEFINKRMKARPNISSKARCLHRIYSFLRLIQDSTALDKVREKEIVFEKSDDNKVNFNEKSSSPATTGASSKDDAYKKQLDGKDDKINIDFSELEERLNQSSSPLLLNNIASKPYFSDSQTKHDVLGTDALYGLPNSLILLFSDCVRLARHRAYFQKNGLEIPADYNIYCVEFEKRLYSWKSEWEFWKDKSKKEFLNDTMKGIFHHTMSFYFGLIVYYLTMVRTLAYQLLQPYVIKVLNHLTELASLIDEKGVKIVPLVWQGFIAGCSCTDTNTQLAYKKWAARLASSGMGSYWGARQVMFEVWRRQLNHEKGDNWYSVYSDWRMNLMLS</sequence>
<protein>
    <recommendedName>
        <fullName evidence="8">Zn(2)-C6 fungal-type domain-containing protein</fullName>
    </recommendedName>
</protein>